<evidence type="ECO:0000256" key="1">
    <source>
        <dbReference type="SAM" id="MobiDB-lite"/>
    </source>
</evidence>
<comment type="caution">
    <text evidence="2">The sequence shown here is derived from an EMBL/GenBank/DDBJ whole genome shotgun (WGS) entry which is preliminary data.</text>
</comment>
<evidence type="ECO:0000313" key="3">
    <source>
        <dbReference type="Proteomes" id="UP001150062"/>
    </source>
</evidence>
<feature type="compositionally biased region" description="Basic and acidic residues" evidence="1">
    <location>
        <begin position="207"/>
        <end position="227"/>
    </location>
</feature>
<protein>
    <submittedName>
        <fullName evidence="2">Major sperm protein</fullName>
    </submittedName>
</protein>
<proteinExistence type="predicted"/>
<sequence>MEKLQNCQLNSSEKKIITKFETERSMQARLILWLQLYPFSISGLKLENLINDQKKKFQGLLEPSLKKKMNNLKNVPTPREIKIDRSILNKISEHTGVSRRSLERGISSFFARKFFLLNISPYSRKYLIFGRNSQTDPKKNKNKNKSKTNLKKKEKMVKTIHNKNYNNTQAETKKNKKQKDYKKQNQKKKQKEKQKEKQNQKKKQKEKQKDNEKEKEKEKENKKEKEQITQLIHQKQKIYQRREEETLLIDFIRQKRSYSATNNISNKLITQNNPNQQTRKTPLQILCEVSQHYKRMRVNPQQYDLWKKKSLYSKKN</sequence>
<reference evidence="2" key="1">
    <citation type="submission" date="2022-08" db="EMBL/GenBank/DDBJ databases">
        <title>Novel sulfate-reducing endosymbionts in the free-living metamonad Anaeramoeba.</title>
        <authorList>
            <person name="Jerlstrom-Hultqvist J."/>
            <person name="Cepicka I."/>
            <person name="Gallot-Lavallee L."/>
            <person name="Salas-Leiva D."/>
            <person name="Curtis B.A."/>
            <person name="Zahonova K."/>
            <person name="Pipaliya S."/>
            <person name="Dacks J."/>
            <person name="Roger A.J."/>
        </authorList>
    </citation>
    <scope>NUCLEOTIDE SEQUENCE</scope>
    <source>
        <strain evidence="2">Schooner1</strain>
    </source>
</reference>
<organism evidence="2 3">
    <name type="scientific">Anaeramoeba flamelloides</name>
    <dbReference type="NCBI Taxonomy" id="1746091"/>
    <lineage>
        <taxon>Eukaryota</taxon>
        <taxon>Metamonada</taxon>
        <taxon>Anaeramoebidae</taxon>
        <taxon>Anaeramoeba</taxon>
    </lineage>
</organism>
<accession>A0ABQ8Y7L3</accession>
<evidence type="ECO:0000313" key="2">
    <source>
        <dbReference type="EMBL" id="KAJ6240788.1"/>
    </source>
</evidence>
<feature type="compositionally biased region" description="Basic residues" evidence="1">
    <location>
        <begin position="174"/>
        <end position="192"/>
    </location>
</feature>
<feature type="compositionally biased region" description="Basic residues" evidence="1">
    <location>
        <begin position="140"/>
        <end position="161"/>
    </location>
</feature>
<dbReference type="Proteomes" id="UP001150062">
    <property type="component" value="Unassembled WGS sequence"/>
</dbReference>
<gene>
    <name evidence="2" type="ORF">M0813_23886</name>
</gene>
<dbReference type="EMBL" id="JAOAOG010000198">
    <property type="protein sequence ID" value="KAJ6240788.1"/>
    <property type="molecule type" value="Genomic_DNA"/>
</dbReference>
<name>A0ABQ8Y7L3_9EUKA</name>
<keyword evidence="3" id="KW-1185">Reference proteome</keyword>
<feature type="region of interest" description="Disordered" evidence="1">
    <location>
        <begin position="132"/>
        <end position="228"/>
    </location>
</feature>